<dbReference type="AlphaFoldDB" id="A0A8A1MDR7"/>
<dbReference type="Proteomes" id="UP000663671">
    <property type="component" value="Chromosome 7"/>
</dbReference>
<reference evidence="1" key="1">
    <citation type="submission" date="2021-01" db="EMBL/GenBank/DDBJ databases">
        <title>Chromosome-level genome assembly of a human fungal pathogen reveals clustering of transcriptionally co-regulated genes.</title>
        <authorList>
            <person name="Voorhies M."/>
            <person name="Cohen S."/>
            <person name="Shea T.P."/>
            <person name="Petrus S."/>
            <person name="Munoz J.F."/>
            <person name="Poplawski S."/>
            <person name="Goldman W.E."/>
            <person name="Michael T."/>
            <person name="Cuomo C.A."/>
            <person name="Sil A."/>
            <person name="Beyhan S."/>
        </authorList>
    </citation>
    <scope>NUCLEOTIDE SEQUENCE</scope>
    <source>
        <strain evidence="1">WU24</strain>
    </source>
</reference>
<evidence type="ECO:0000313" key="2">
    <source>
        <dbReference type="Proteomes" id="UP000663671"/>
    </source>
</evidence>
<name>A0A8A1MDR7_AJECA</name>
<proteinExistence type="predicted"/>
<organism evidence="1 2">
    <name type="scientific">Ajellomyces capsulatus</name>
    <name type="common">Darling's disease fungus</name>
    <name type="synonym">Histoplasma capsulatum</name>
    <dbReference type="NCBI Taxonomy" id="5037"/>
    <lineage>
        <taxon>Eukaryota</taxon>
        <taxon>Fungi</taxon>
        <taxon>Dikarya</taxon>
        <taxon>Ascomycota</taxon>
        <taxon>Pezizomycotina</taxon>
        <taxon>Eurotiomycetes</taxon>
        <taxon>Eurotiomycetidae</taxon>
        <taxon>Onygenales</taxon>
        <taxon>Ajellomycetaceae</taxon>
        <taxon>Histoplasma</taxon>
    </lineage>
</organism>
<dbReference type="EMBL" id="CP069112">
    <property type="protein sequence ID" value="QSS62754.1"/>
    <property type="molecule type" value="Genomic_DNA"/>
</dbReference>
<evidence type="ECO:0000313" key="1">
    <source>
        <dbReference type="EMBL" id="QSS62754.1"/>
    </source>
</evidence>
<sequence>MFPLLKSWGRLCFSAGTPWDQRVKCQHHTPVTLLYVMAELYWCQTDVEGRDRSVMYIFRSQCDETIRITRNLRIVLHWRLQHDYAEFQPEPLSTYKWTDLPSSKNIITGHRLLSKAKVRLDRVLPKARSCEIL</sequence>
<protein>
    <submittedName>
        <fullName evidence="1">Uncharacterized protein</fullName>
    </submittedName>
</protein>
<dbReference type="VEuPathDB" id="FungiDB:I7I51_02494"/>
<accession>A0A8A1MDR7</accession>
<gene>
    <name evidence="1" type="ORF">I7I51_02494</name>
</gene>